<evidence type="ECO:0000256" key="6">
    <source>
        <dbReference type="SAM" id="MobiDB-lite"/>
    </source>
</evidence>
<feature type="compositionally biased region" description="Basic and acidic residues" evidence="6">
    <location>
        <begin position="379"/>
        <end position="390"/>
    </location>
</feature>
<feature type="compositionally biased region" description="Low complexity" evidence="6">
    <location>
        <begin position="410"/>
        <end position="424"/>
    </location>
</feature>
<evidence type="ECO:0000259" key="7">
    <source>
        <dbReference type="Pfam" id="PF05699"/>
    </source>
</evidence>
<feature type="region of interest" description="Disordered" evidence="6">
    <location>
        <begin position="379"/>
        <end position="435"/>
    </location>
</feature>
<dbReference type="AlphaFoldDB" id="A0A4Y9XMZ0"/>
<evidence type="ECO:0000256" key="4">
    <source>
        <dbReference type="ARBA" id="ARBA00022833"/>
    </source>
</evidence>
<dbReference type="PANTHER" id="PTHR46481:SF10">
    <property type="entry name" value="ZINC FINGER BED DOMAIN-CONTAINING PROTEIN 39"/>
    <property type="match status" value="1"/>
</dbReference>
<keyword evidence="3" id="KW-0863">Zinc-finger</keyword>
<dbReference type="GO" id="GO:0005634">
    <property type="term" value="C:nucleus"/>
    <property type="evidence" value="ECO:0007669"/>
    <property type="project" value="UniProtKB-SubCell"/>
</dbReference>
<feature type="region of interest" description="Disordered" evidence="6">
    <location>
        <begin position="159"/>
        <end position="344"/>
    </location>
</feature>
<name>A0A4Y9XMZ0_9APHY</name>
<evidence type="ECO:0000256" key="5">
    <source>
        <dbReference type="ARBA" id="ARBA00023242"/>
    </source>
</evidence>
<sequence>MAASQDHDKLEEIVEEIVDLIKHLPATIPDATKDDKIYHVMTNVNEESAWATFNRRFDILFGEDCRDLNGRLHYVRRGRHGMAKVASYLSRVIMNEDTLKGFYGPAAVKLERLRTELKFLVLSESESRAAGSGTATNHTIEVIPLTVGSDGSVHTRVVGGKTGEGEAAATSADSTGRKAQLMKATGGTGSIRAGTVNAGLPNTTASARNAGPGPTKRKTGGTSSAQLLSEATIADDPHDKSYKGGANRAQSADPVPAYTVDEDGHDVVPDSNDEQPRRPTKRKYINVDSDSSGSSSLVVPSSDETSGSEPDDAASEVEAVAAAASAKSIEKGKKGKGSTAREKNKHWEPPRAMFDAKAGKRWTFKCKFCASTRSFERSVDSKDWADETKRPGLGNLSIHTTQKHKDEAEAAAAAAATSGGDASTDGPSASTGTGHGFTLASAKLMERYLEEGKLNPKLEPTQRGFLQVFAAWIIEDDLPWTTGESPGLARVFRYMQSKFLLPTDTTVRNAVASIFAQLHTAVVKELAAVKSRIAYSTDTWTTKQMVYTFAGTIACFIDDDWQLVERLIDFRHLLDDEHEGVNAAKAFMESGSKRALTMDNATTNDVLARTLSGLLMQRYGIHFSPENGQIRCLAHVVNLVVQKMLASLIDEDDPDDNDWYLLHKFLPFHYDIEDDDEVNAMEAAEAAETDNKAADLFPDEEKDEPIVTDSEKPLNAVDKLRLIVRKIVSSPQRRSSFRKHAQRHFKGKANPTAGKKPLSTLMPVRDVRTRWNCTHAMIERALLLRKAIVDWVAERDDLESLTLIPDDWALLQQLEKLLSAFTHVTHIMSKGGMPTLSWVLPMYHDMQAALTDTIMATTTLPALRNAARAGLTKLEEYYAKAKECQYNVIATMCHPCLRSKWFKKLGSLEKVKAEALFEHVFHEYEKKQPKKTDNQKQSQTAEVPDLFLDRLAAVSDDSEGELPVADPKSSEIARWLRFEGGKGHSYRPLDWWREHAQEFPVIAAMARDFLAIPGASVSVERLFSASRHLCADTRSSLKAETITEAMCAKRWLKDGLFNFINMKS</sequence>
<dbReference type="EMBL" id="SEKV01001272">
    <property type="protein sequence ID" value="TFY51128.1"/>
    <property type="molecule type" value="Genomic_DNA"/>
</dbReference>
<evidence type="ECO:0000256" key="1">
    <source>
        <dbReference type="ARBA" id="ARBA00004123"/>
    </source>
</evidence>
<feature type="domain" description="HAT C-terminal dimerisation" evidence="7">
    <location>
        <begin position="986"/>
        <end position="1052"/>
    </location>
</feature>
<dbReference type="InterPro" id="IPR008906">
    <property type="entry name" value="HATC_C_dom"/>
</dbReference>
<feature type="compositionally biased region" description="Low complexity" evidence="6">
    <location>
        <begin position="316"/>
        <end position="327"/>
    </location>
</feature>
<dbReference type="Proteomes" id="UP000298390">
    <property type="component" value="Unassembled WGS sequence"/>
</dbReference>
<proteinExistence type="predicted"/>
<dbReference type="InterPro" id="IPR012337">
    <property type="entry name" value="RNaseH-like_sf"/>
</dbReference>
<feature type="region of interest" description="Disordered" evidence="6">
    <location>
        <begin position="739"/>
        <end position="758"/>
    </location>
</feature>
<feature type="compositionally biased region" description="Low complexity" evidence="6">
    <location>
        <begin position="165"/>
        <end position="174"/>
    </location>
</feature>
<comment type="subcellular location">
    <subcellularLocation>
        <location evidence="1">Nucleus</location>
    </subcellularLocation>
</comment>
<keyword evidence="2" id="KW-0479">Metal-binding</keyword>
<keyword evidence="5" id="KW-0539">Nucleus</keyword>
<dbReference type="InterPro" id="IPR052035">
    <property type="entry name" value="ZnF_BED_domain_contain"/>
</dbReference>
<dbReference type="Pfam" id="PF05699">
    <property type="entry name" value="Dimer_Tnp_hAT"/>
    <property type="match status" value="1"/>
</dbReference>
<keyword evidence="4" id="KW-0862">Zinc</keyword>
<reference evidence="8 9" key="1">
    <citation type="submission" date="2019-01" db="EMBL/GenBank/DDBJ databases">
        <title>Genome sequencing of the rare red list fungi Fomitopsis rosea.</title>
        <authorList>
            <person name="Buettner E."/>
            <person name="Kellner H."/>
        </authorList>
    </citation>
    <scope>NUCLEOTIDE SEQUENCE [LARGE SCALE GENOMIC DNA]</scope>
    <source>
        <strain evidence="8 9">DSM 105464</strain>
    </source>
</reference>
<feature type="compositionally biased region" description="Low complexity" evidence="6">
    <location>
        <begin position="287"/>
        <end position="305"/>
    </location>
</feature>
<dbReference type="GO" id="GO:0046983">
    <property type="term" value="F:protein dimerization activity"/>
    <property type="evidence" value="ECO:0007669"/>
    <property type="project" value="InterPro"/>
</dbReference>
<gene>
    <name evidence="8" type="ORF">EVJ58_g10725</name>
</gene>
<dbReference type="SUPFAM" id="SSF53098">
    <property type="entry name" value="Ribonuclease H-like"/>
    <property type="match status" value="1"/>
</dbReference>
<evidence type="ECO:0000313" key="8">
    <source>
        <dbReference type="EMBL" id="TFY51128.1"/>
    </source>
</evidence>
<evidence type="ECO:0000256" key="2">
    <source>
        <dbReference type="ARBA" id="ARBA00022723"/>
    </source>
</evidence>
<organism evidence="8 9">
    <name type="scientific">Rhodofomes roseus</name>
    <dbReference type="NCBI Taxonomy" id="34475"/>
    <lineage>
        <taxon>Eukaryota</taxon>
        <taxon>Fungi</taxon>
        <taxon>Dikarya</taxon>
        <taxon>Basidiomycota</taxon>
        <taxon>Agaricomycotina</taxon>
        <taxon>Agaricomycetes</taxon>
        <taxon>Polyporales</taxon>
        <taxon>Rhodofomes</taxon>
    </lineage>
</organism>
<dbReference type="PANTHER" id="PTHR46481">
    <property type="entry name" value="ZINC FINGER BED DOMAIN-CONTAINING PROTEIN 4"/>
    <property type="match status" value="1"/>
</dbReference>
<comment type="caution">
    <text evidence="8">The sequence shown here is derived from an EMBL/GenBank/DDBJ whole genome shotgun (WGS) entry which is preliminary data.</text>
</comment>
<evidence type="ECO:0000256" key="3">
    <source>
        <dbReference type="ARBA" id="ARBA00022771"/>
    </source>
</evidence>
<evidence type="ECO:0000313" key="9">
    <source>
        <dbReference type="Proteomes" id="UP000298390"/>
    </source>
</evidence>
<accession>A0A4Y9XMZ0</accession>
<dbReference type="GO" id="GO:0008270">
    <property type="term" value="F:zinc ion binding"/>
    <property type="evidence" value="ECO:0007669"/>
    <property type="project" value="UniProtKB-KW"/>
</dbReference>
<protein>
    <recommendedName>
        <fullName evidence="7">HAT C-terminal dimerisation domain-containing protein</fullName>
    </recommendedName>
</protein>